<reference evidence="1 2" key="1">
    <citation type="journal article" date="2021" name="Int. J. Syst. Evol. Microbiol.">
        <title>Reticulibacter mediterranei gen. nov., sp. nov., within the new family Reticulibacteraceae fam. nov., and Ktedonospora formicarum gen. nov., sp. nov., Ktedonobacter robiniae sp. nov., Dictyobacter formicarum sp. nov. and Dictyobacter arantiisoli sp. nov., belonging to the class Ktedonobacteria.</title>
        <authorList>
            <person name="Yabe S."/>
            <person name="Zheng Y."/>
            <person name="Wang C.M."/>
            <person name="Sakai Y."/>
            <person name="Abe K."/>
            <person name="Yokota A."/>
            <person name="Donadio S."/>
            <person name="Cavaletti L."/>
            <person name="Monciardini P."/>
        </authorList>
    </citation>
    <scope>NUCLEOTIDE SEQUENCE [LARGE SCALE GENOMIC DNA]</scope>
    <source>
        <strain evidence="1 2">SOSP1-30</strain>
    </source>
</reference>
<comment type="caution">
    <text evidence="1">The sequence shown here is derived from an EMBL/GenBank/DDBJ whole genome shotgun (WGS) entry which is preliminary data.</text>
</comment>
<dbReference type="RefSeq" id="WP_201374431.1">
    <property type="nucleotide sequence ID" value="NZ_BNJG01000002.1"/>
</dbReference>
<organism evidence="1 2">
    <name type="scientific">Ktedonobacter robiniae</name>
    <dbReference type="NCBI Taxonomy" id="2778365"/>
    <lineage>
        <taxon>Bacteria</taxon>
        <taxon>Bacillati</taxon>
        <taxon>Chloroflexota</taxon>
        <taxon>Ktedonobacteria</taxon>
        <taxon>Ktedonobacterales</taxon>
        <taxon>Ktedonobacteraceae</taxon>
        <taxon>Ktedonobacter</taxon>
    </lineage>
</organism>
<name>A0ABQ3UZU3_9CHLR</name>
<gene>
    <name evidence="1" type="ORF">KSB_66540</name>
</gene>
<protein>
    <recommendedName>
        <fullName evidence="3">MarR family transcriptional regulator</fullName>
    </recommendedName>
</protein>
<evidence type="ECO:0008006" key="3">
    <source>
        <dbReference type="Google" id="ProtNLM"/>
    </source>
</evidence>
<accession>A0ABQ3UZU3</accession>
<dbReference type="EMBL" id="BNJG01000002">
    <property type="protein sequence ID" value="GHO58179.1"/>
    <property type="molecule type" value="Genomic_DNA"/>
</dbReference>
<evidence type="ECO:0000313" key="2">
    <source>
        <dbReference type="Proteomes" id="UP000654345"/>
    </source>
</evidence>
<evidence type="ECO:0000313" key="1">
    <source>
        <dbReference type="EMBL" id="GHO58179.1"/>
    </source>
</evidence>
<sequence length="322" mass="35063">MQMHPFRSAPVIVAESSLALFRLVVLLLVLPFPGGPADLAEGHVLQARHGSTLSFPRQAEAGMEDDKQGNRNLAKAEAARRLARIRGGVFWIGTEKTLTRARHYNLVFLHARRKAFPAFADISVAVQDVWPWGEVASVEEVEHRLAGKFPAALVEAAIWKLVANSAAAGHLLVDLEHVTLDRRLPLALRLPEAPVIVPASLPETLLEDSVQHGVPPFPSALASPSSPDSTALVKGPTIDASALPEKQRAQFLRNLYAVEQVLAGATQTRVAAESGLSRSTLSRLVQRTRKKGQIACVPHRSYHKRVIGNSPSRHLGFLNIRN</sequence>
<dbReference type="Gene3D" id="1.10.10.60">
    <property type="entry name" value="Homeodomain-like"/>
    <property type="match status" value="1"/>
</dbReference>
<dbReference type="Proteomes" id="UP000654345">
    <property type="component" value="Unassembled WGS sequence"/>
</dbReference>
<proteinExistence type="predicted"/>
<keyword evidence="2" id="KW-1185">Reference proteome</keyword>